<dbReference type="SUPFAM" id="SSF102405">
    <property type="entry name" value="MCP/YpsA-like"/>
    <property type="match status" value="1"/>
</dbReference>
<reference evidence="3" key="1">
    <citation type="submission" date="2020-10" db="EMBL/GenBank/DDBJ databases">
        <authorList>
            <person name="Gilroy R."/>
        </authorList>
    </citation>
    <scope>NUCLEOTIDE SEQUENCE</scope>
    <source>
        <strain evidence="3">ChiSxjej1B13-7041</strain>
    </source>
</reference>
<dbReference type="PANTHER" id="PTHR43022">
    <property type="entry name" value="PROTEIN SMF"/>
    <property type="match status" value="1"/>
</dbReference>
<dbReference type="EMBL" id="DVHU01000082">
    <property type="protein sequence ID" value="HIR93609.1"/>
    <property type="molecule type" value="Genomic_DNA"/>
</dbReference>
<comment type="similarity">
    <text evidence="1">Belongs to the DprA/Smf family.</text>
</comment>
<dbReference type="Proteomes" id="UP000886841">
    <property type="component" value="Unassembled WGS sequence"/>
</dbReference>
<dbReference type="PANTHER" id="PTHR43022:SF1">
    <property type="entry name" value="PROTEIN SMF"/>
    <property type="match status" value="1"/>
</dbReference>
<name>A0A9D1JG50_9FIRM</name>
<protein>
    <submittedName>
        <fullName evidence="3">DNA-protecting protein DprA</fullName>
    </submittedName>
</protein>
<dbReference type="Gene3D" id="3.40.50.450">
    <property type="match status" value="1"/>
</dbReference>
<accession>A0A9D1JG50</accession>
<evidence type="ECO:0000259" key="2">
    <source>
        <dbReference type="Pfam" id="PF02481"/>
    </source>
</evidence>
<organism evidence="3 4">
    <name type="scientific">Candidatus Egerieimonas intestinavium</name>
    <dbReference type="NCBI Taxonomy" id="2840777"/>
    <lineage>
        <taxon>Bacteria</taxon>
        <taxon>Bacillati</taxon>
        <taxon>Bacillota</taxon>
        <taxon>Clostridia</taxon>
        <taxon>Lachnospirales</taxon>
        <taxon>Lachnospiraceae</taxon>
        <taxon>Lachnospiraceae incertae sedis</taxon>
        <taxon>Candidatus Egerieimonas</taxon>
    </lineage>
</organism>
<feature type="domain" description="Smf/DprA SLOG" evidence="2">
    <location>
        <begin position="24"/>
        <end position="228"/>
    </location>
</feature>
<comment type="caution">
    <text evidence="3">The sequence shown here is derived from an EMBL/GenBank/DDBJ whole genome shotgun (WGS) entry which is preliminary data.</text>
</comment>
<dbReference type="GO" id="GO:0009294">
    <property type="term" value="P:DNA-mediated transformation"/>
    <property type="evidence" value="ECO:0007669"/>
    <property type="project" value="InterPro"/>
</dbReference>
<proteinExistence type="inferred from homology"/>
<dbReference type="Pfam" id="PF02481">
    <property type="entry name" value="DNA_processg_A"/>
    <property type="match status" value="1"/>
</dbReference>
<dbReference type="NCBIfam" id="TIGR00732">
    <property type="entry name" value="dprA"/>
    <property type="match status" value="1"/>
</dbReference>
<dbReference type="AlphaFoldDB" id="A0A9D1JG50"/>
<dbReference type="InterPro" id="IPR003488">
    <property type="entry name" value="DprA"/>
</dbReference>
<evidence type="ECO:0000313" key="3">
    <source>
        <dbReference type="EMBL" id="HIR93609.1"/>
    </source>
</evidence>
<evidence type="ECO:0000256" key="1">
    <source>
        <dbReference type="ARBA" id="ARBA00006525"/>
    </source>
</evidence>
<sequence length="302" mass="32888">MEKQGKVIEKNQGGQLRIRRVERSSGEYPDRLRDLNRMPKELYVIGSLPRDDRPSAAIVGARLCSPYGRAQAYRYARELAAAGVQIISGMARGVDGCAHRGALENGGDTWAVLGCGVDICYPRENRDLYQDIPRRGGLISEYPPGRPPLGSQFPARNRIISALADLVLVVEARERSGSLITVDFALEQGKTVYAVPGRAGDPLSVGCNRLIAQGAGIALSPRELLEEWGITPDKNPLGEEKNNFGLARTGDMVYSCLSLVPKHLSCIAREAGVTPAEAGTRLLEFVLQGLAQETARNYFVRK</sequence>
<dbReference type="InterPro" id="IPR057666">
    <property type="entry name" value="DrpA_SLOG"/>
</dbReference>
<reference evidence="3" key="2">
    <citation type="journal article" date="2021" name="PeerJ">
        <title>Extensive microbial diversity within the chicken gut microbiome revealed by metagenomics and culture.</title>
        <authorList>
            <person name="Gilroy R."/>
            <person name="Ravi A."/>
            <person name="Getino M."/>
            <person name="Pursley I."/>
            <person name="Horton D.L."/>
            <person name="Alikhan N.F."/>
            <person name="Baker D."/>
            <person name="Gharbi K."/>
            <person name="Hall N."/>
            <person name="Watson M."/>
            <person name="Adriaenssens E.M."/>
            <person name="Foster-Nyarko E."/>
            <person name="Jarju S."/>
            <person name="Secka A."/>
            <person name="Antonio M."/>
            <person name="Oren A."/>
            <person name="Chaudhuri R.R."/>
            <person name="La Ragione R."/>
            <person name="Hildebrand F."/>
            <person name="Pallen M.J."/>
        </authorList>
    </citation>
    <scope>NUCLEOTIDE SEQUENCE</scope>
    <source>
        <strain evidence="3">ChiSxjej1B13-7041</strain>
    </source>
</reference>
<gene>
    <name evidence="3" type="primary">dprA</name>
    <name evidence="3" type="ORF">IAB98_09355</name>
</gene>
<evidence type="ECO:0000313" key="4">
    <source>
        <dbReference type="Proteomes" id="UP000886841"/>
    </source>
</evidence>